<accession>A0A371G041</accession>
<reference evidence="2" key="1">
    <citation type="submission" date="2018-05" db="EMBL/GenBank/DDBJ databases">
        <title>Draft genome of Mucuna pruriens seed.</title>
        <authorList>
            <person name="Nnadi N.E."/>
            <person name="Vos R."/>
            <person name="Hasami M.H."/>
            <person name="Devisetty U.K."/>
            <person name="Aguiy J.C."/>
        </authorList>
    </citation>
    <scope>NUCLEOTIDE SEQUENCE [LARGE SCALE GENOMIC DNA]</scope>
    <source>
        <strain evidence="2">JCA_2017</strain>
    </source>
</reference>
<dbReference type="PANTHER" id="PTHR35046:SF9">
    <property type="entry name" value="RNA-DIRECTED DNA POLYMERASE"/>
    <property type="match status" value="1"/>
</dbReference>
<dbReference type="GO" id="GO:0003676">
    <property type="term" value="F:nucleic acid binding"/>
    <property type="evidence" value="ECO:0007669"/>
    <property type="project" value="InterPro"/>
</dbReference>
<protein>
    <recommendedName>
        <fullName evidence="1">Tf2-1-like SH3-like domain-containing protein</fullName>
    </recommendedName>
</protein>
<dbReference type="SUPFAM" id="SSF53098">
    <property type="entry name" value="Ribonuclease H-like"/>
    <property type="match status" value="1"/>
</dbReference>
<dbReference type="InterPro" id="IPR012337">
    <property type="entry name" value="RNaseH-like_sf"/>
</dbReference>
<dbReference type="Pfam" id="PF24626">
    <property type="entry name" value="SH3_Tf2-1"/>
    <property type="match status" value="1"/>
</dbReference>
<evidence type="ECO:0000259" key="1">
    <source>
        <dbReference type="Pfam" id="PF24626"/>
    </source>
</evidence>
<organism evidence="2 3">
    <name type="scientific">Mucuna pruriens</name>
    <name type="common">Velvet bean</name>
    <name type="synonym">Dolichos pruriens</name>
    <dbReference type="NCBI Taxonomy" id="157652"/>
    <lineage>
        <taxon>Eukaryota</taxon>
        <taxon>Viridiplantae</taxon>
        <taxon>Streptophyta</taxon>
        <taxon>Embryophyta</taxon>
        <taxon>Tracheophyta</taxon>
        <taxon>Spermatophyta</taxon>
        <taxon>Magnoliopsida</taxon>
        <taxon>eudicotyledons</taxon>
        <taxon>Gunneridae</taxon>
        <taxon>Pentapetalae</taxon>
        <taxon>rosids</taxon>
        <taxon>fabids</taxon>
        <taxon>Fabales</taxon>
        <taxon>Fabaceae</taxon>
        <taxon>Papilionoideae</taxon>
        <taxon>50 kb inversion clade</taxon>
        <taxon>NPAAA clade</taxon>
        <taxon>indigoferoid/millettioid clade</taxon>
        <taxon>Phaseoleae</taxon>
        <taxon>Mucuna</taxon>
    </lineage>
</organism>
<feature type="domain" description="Tf2-1-like SH3-like" evidence="1">
    <location>
        <begin position="192"/>
        <end position="241"/>
    </location>
</feature>
<dbReference type="AlphaFoldDB" id="A0A371G041"/>
<dbReference type="PANTHER" id="PTHR35046">
    <property type="entry name" value="ZINC KNUCKLE (CCHC-TYPE) FAMILY PROTEIN"/>
    <property type="match status" value="1"/>
</dbReference>
<gene>
    <name evidence="2" type="ORF">CR513_35116</name>
</gene>
<comment type="caution">
    <text evidence="2">The sequence shown here is derived from an EMBL/GenBank/DDBJ whole genome shotgun (WGS) entry which is preliminary data.</text>
</comment>
<dbReference type="EMBL" id="QJKJ01007207">
    <property type="protein sequence ID" value="RDX83908.1"/>
    <property type="molecule type" value="Genomic_DNA"/>
</dbReference>
<name>A0A371G041_MUCPR</name>
<dbReference type="InterPro" id="IPR056924">
    <property type="entry name" value="SH3_Tf2-1"/>
</dbReference>
<evidence type="ECO:0000313" key="2">
    <source>
        <dbReference type="EMBL" id="RDX83908.1"/>
    </source>
</evidence>
<dbReference type="Gene3D" id="3.30.420.10">
    <property type="entry name" value="Ribonuclease H-like superfamily/Ribonuclease H"/>
    <property type="match status" value="1"/>
</dbReference>
<feature type="non-terminal residue" evidence="2">
    <location>
        <position position="1"/>
    </location>
</feature>
<dbReference type="Proteomes" id="UP000257109">
    <property type="component" value="Unassembled WGS sequence"/>
</dbReference>
<proteinExistence type="predicted"/>
<dbReference type="InterPro" id="IPR036397">
    <property type="entry name" value="RNaseH_sf"/>
</dbReference>
<sequence length="300" mass="35183">MSRVPRKIVVDALSRRHSLLSMLETKLLSFEHLKEIYLKDAFFKKEIYDICVNGANGGFHIHDGFLFKHKKLCVPKSSIRGLLVKEVHKGSLTEHFREYKLIRLCYNTFLASSPNLFSRMTHFIPCHKVDDAYLVVNLFFKEVRRLHGLPRTIVSDKDSKFLSHFWRTLWSNLSTKLLFSTTYHPQTDGQAKERFPNLRKSKLLPRRYGPFKIIKKINNIAYILYMPQSYEGSHTFYVSCLLFQQSSYTKEAYNVQDFKEILGTPSRNHITNYLIFIVSYGESQGYLLIYHQLPSLTKPL</sequence>
<dbReference type="STRING" id="157652.A0A371G041"/>
<evidence type="ECO:0000313" key="3">
    <source>
        <dbReference type="Proteomes" id="UP000257109"/>
    </source>
</evidence>
<keyword evidence="3" id="KW-1185">Reference proteome</keyword>